<keyword evidence="2 5" id="KW-0812">Transmembrane</keyword>
<dbReference type="Pfam" id="PF00924">
    <property type="entry name" value="MS_channel_2nd"/>
    <property type="match status" value="1"/>
</dbReference>
<evidence type="ECO:0000256" key="5">
    <source>
        <dbReference type="SAM" id="Phobius"/>
    </source>
</evidence>
<dbReference type="EMBL" id="LAQT01000028">
    <property type="protein sequence ID" value="KPC50503.1"/>
    <property type="molecule type" value="Genomic_DNA"/>
</dbReference>
<evidence type="ECO:0000256" key="2">
    <source>
        <dbReference type="ARBA" id="ARBA00022692"/>
    </source>
</evidence>
<dbReference type="STRING" id="857265.WG78_16900"/>
<reference evidence="7 8" key="1">
    <citation type="submission" date="2015-07" db="EMBL/GenBank/DDBJ databases">
        <title>Draft genome sequence of the Amantichitinum ursilacus IGB-41, a new chitin-degrading bacterium.</title>
        <authorList>
            <person name="Kirstahler P."/>
            <person name="Guenther M."/>
            <person name="Grumaz C."/>
            <person name="Rupp S."/>
            <person name="Zibek S."/>
            <person name="Sohn K."/>
        </authorList>
    </citation>
    <scope>NUCLEOTIDE SEQUENCE [LARGE SCALE GENOMIC DNA]</scope>
    <source>
        <strain evidence="7 8">IGB-41</strain>
    </source>
</reference>
<dbReference type="GO" id="GO:0016020">
    <property type="term" value="C:membrane"/>
    <property type="evidence" value="ECO:0007669"/>
    <property type="project" value="UniProtKB-SubCell"/>
</dbReference>
<evidence type="ECO:0000313" key="8">
    <source>
        <dbReference type="Proteomes" id="UP000037939"/>
    </source>
</evidence>
<feature type="transmembrane region" description="Helical" evidence="5">
    <location>
        <begin position="12"/>
        <end position="35"/>
    </location>
</feature>
<keyword evidence="8" id="KW-1185">Reference proteome</keyword>
<feature type="transmembrane region" description="Helical" evidence="5">
    <location>
        <begin position="56"/>
        <end position="74"/>
    </location>
</feature>
<comment type="caution">
    <text evidence="7">The sequence shown here is derived from an EMBL/GenBank/DDBJ whole genome shotgun (WGS) entry which is preliminary data.</text>
</comment>
<evidence type="ECO:0000256" key="3">
    <source>
        <dbReference type="ARBA" id="ARBA00022989"/>
    </source>
</evidence>
<dbReference type="PANTHER" id="PTHR30566">
    <property type="entry name" value="YNAI-RELATED MECHANOSENSITIVE ION CHANNEL"/>
    <property type="match status" value="1"/>
</dbReference>
<dbReference type="InterPro" id="IPR023408">
    <property type="entry name" value="MscS_beta-dom_sf"/>
</dbReference>
<keyword evidence="3 5" id="KW-1133">Transmembrane helix</keyword>
<dbReference type="RefSeq" id="WP_053938991.1">
    <property type="nucleotide sequence ID" value="NZ_LAQT01000028.1"/>
</dbReference>
<keyword evidence="4 5" id="KW-0472">Membrane</keyword>
<organism evidence="7 8">
    <name type="scientific">Amantichitinum ursilacus</name>
    <dbReference type="NCBI Taxonomy" id="857265"/>
    <lineage>
        <taxon>Bacteria</taxon>
        <taxon>Pseudomonadati</taxon>
        <taxon>Pseudomonadota</taxon>
        <taxon>Betaproteobacteria</taxon>
        <taxon>Neisseriales</taxon>
        <taxon>Chitinibacteraceae</taxon>
        <taxon>Amantichitinum</taxon>
    </lineage>
</organism>
<feature type="transmembrane region" description="Helical" evidence="5">
    <location>
        <begin position="80"/>
        <end position="103"/>
    </location>
</feature>
<evidence type="ECO:0000259" key="6">
    <source>
        <dbReference type="Pfam" id="PF00924"/>
    </source>
</evidence>
<comment type="subcellular location">
    <subcellularLocation>
        <location evidence="1">Membrane</location>
    </subcellularLocation>
</comment>
<dbReference type="InterPro" id="IPR010920">
    <property type="entry name" value="LSM_dom_sf"/>
</dbReference>
<dbReference type="Gene3D" id="2.30.30.60">
    <property type="match status" value="1"/>
</dbReference>
<dbReference type="SUPFAM" id="SSF50182">
    <property type="entry name" value="Sm-like ribonucleoproteins"/>
    <property type="match status" value="1"/>
</dbReference>
<feature type="domain" description="Mechanosensitive ion channel MscS" evidence="6">
    <location>
        <begin position="102"/>
        <end position="170"/>
    </location>
</feature>
<dbReference type="Proteomes" id="UP000037939">
    <property type="component" value="Unassembled WGS sequence"/>
</dbReference>
<dbReference type="GO" id="GO:0008381">
    <property type="term" value="F:mechanosensitive monoatomic ion channel activity"/>
    <property type="evidence" value="ECO:0007669"/>
    <property type="project" value="UniProtKB-ARBA"/>
</dbReference>
<evidence type="ECO:0000256" key="4">
    <source>
        <dbReference type="ARBA" id="ARBA00023136"/>
    </source>
</evidence>
<accession>A0A0N0XGV9</accession>
<proteinExistence type="predicted"/>
<evidence type="ECO:0000256" key="1">
    <source>
        <dbReference type="ARBA" id="ARBA00004370"/>
    </source>
</evidence>
<gene>
    <name evidence="7" type="ORF">WG78_16900</name>
</gene>
<dbReference type="PANTHER" id="PTHR30566:SF5">
    <property type="entry name" value="MECHANOSENSITIVE ION CHANNEL PROTEIN 1, MITOCHONDRIAL-RELATED"/>
    <property type="match status" value="1"/>
</dbReference>
<dbReference type="AlphaFoldDB" id="A0A0N0XGV9"/>
<dbReference type="OrthoDB" id="9775421at2"/>
<name>A0A0N0XGV9_9NEIS</name>
<sequence length="292" mass="32174">MLKDLIASFTDIAFLRDLFASIAYVAALVTVRSLFARAILRREGTKPEARRRMLVYTRNAGLVLFVLGMVIIWGHEIEAFAVSLVAIAAAIVLATKEMLMCILGSVYRTTGRVFDIGDRIEIANLRGRVIDITILSSTLIESSAASPHKGTVGRVIVFPNSLLLSNPVFNETMLGAYVLQTVHVAISRSEDWQRAETALLTAANNVIADYAEDLAAHVRELERTYALEPTPTEPRVRVALDDREAITLQLQLPVPLGRRARIEQIVLHEYLKSVAAADDLRAASNRAGQINE</sequence>
<evidence type="ECO:0000313" key="7">
    <source>
        <dbReference type="EMBL" id="KPC50503.1"/>
    </source>
</evidence>
<dbReference type="InterPro" id="IPR006685">
    <property type="entry name" value="MscS_channel_2nd"/>
</dbReference>
<protein>
    <submittedName>
        <fullName evidence="7">Mechanosensitive ion channel</fullName>
    </submittedName>
</protein>